<evidence type="ECO:0000256" key="10">
    <source>
        <dbReference type="PROSITE-ProRule" id="PRU00284"/>
    </source>
</evidence>
<protein>
    <submittedName>
        <fullName evidence="14">Methyl-accepting chemotaxis protein</fullName>
    </submittedName>
</protein>
<evidence type="ECO:0000313" key="15">
    <source>
        <dbReference type="Proteomes" id="UP001065593"/>
    </source>
</evidence>
<evidence type="ECO:0000256" key="9">
    <source>
        <dbReference type="ARBA" id="ARBA00029447"/>
    </source>
</evidence>
<organism evidence="14 15">
    <name type="scientific">Lysinibacillus piscis</name>
    <dbReference type="NCBI Taxonomy" id="2518931"/>
    <lineage>
        <taxon>Bacteria</taxon>
        <taxon>Bacillati</taxon>
        <taxon>Bacillota</taxon>
        <taxon>Bacilli</taxon>
        <taxon>Bacillales</taxon>
        <taxon>Bacillaceae</taxon>
        <taxon>Lysinibacillus</taxon>
    </lineage>
</organism>
<dbReference type="Gene3D" id="3.30.450.20">
    <property type="entry name" value="PAS domain"/>
    <property type="match status" value="2"/>
</dbReference>
<evidence type="ECO:0000256" key="6">
    <source>
        <dbReference type="ARBA" id="ARBA00022989"/>
    </source>
</evidence>
<dbReference type="PANTHER" id="PTHR32089:SF39">
    <property type="entry name" value="METHYL-ACCEPTING CHEMOTAXIS PROTEIN HLYB"/>
    <property type="match status" value="1"/>
</dbReference>
<dbReference type="SMART" id="SM00304">
    <property type="entry name" value="HAMP"/>
    <property type="match status" value="1"/>
</dbReference>
<keyword evidence="5 11" id="KW-0812">Transmembrane</keyword>
<dbReference type="CDD" id="cd06225">
    <property type="entry name" value="HAMP"/>
    <property type="match status" value="1"/>
</dbReference>
<dbReference type="RefSeq" id="WP_264986654.1">
    <property type="nucleotide sequence ID" value="NZ_BRZA01000001.1"/>
</dbReference>
<evidence type="ECO:0000259" key="13">
    <source>
        <dbReference type="PROSITE" id="PS50885"/>
    </source>
</evidence>
<evidence type="ECO:0000256" key="8">
    <source>
        <dbReference type="ARBA" id="ARBA00023224"/>
    </source>
</evidence>
<dbReference type="CDD" id="cd12913">
    <property type="entry name" value="PDC1_MCP_like"/>
    <property type="match status" value="1"/>
</dbReference>
<gene>
    <name evidence="14" type="ORF">LYSBPC_00450</name>
</gene>
<keyword evidence="4" id="KW-0145">Chemotaxis</keyword>
<evidence type="ECO:0000256" key="2">
    <source>
        <dbReference type="ARBA" id="ARBA00022475"/>
    </source>
</evidence>
<dbReference type="Gene3D" id="1.10.287.950">
    <property type="entry name" value="Methyl-accepting chemotaxis protein"/>
    <property type="match status" value="1"/>
</dbReference>
<dbReference type="Pfam" id="PF00672">
    <property type="entry name" value="HAMP"/>
    <property type="match status" value="1"/>
</dbReference>
<dbReference type="PROSITE" id="PS50885">
    <property type="entry name" value="HAMP"/>
    <property type="match status" value="1"/>
</dbReference>
<dbReference type="SMART" id="SM00283">
    <property type="entry name" value="MA"/>
    <property type="match status" value="1"/>
</dbReference>
<dbReference type="InterPro" id="IPR033479">
    <property type="entry name" value="dCache_1"/>
</dbReference>
<evidence type="ECO:0000259" key="12">
    <source>
        <dbReference type="PROSITE" id="PS50111"/>
    </source>
</evidence>
<feature type="transmembrane region" description="Helical" evidence="11">
    <location>
        <begin position="309"/>
        <end position="330"/>
    </location>
</feature>
<comment type="caution">
    <text evidence="14">The sequence shown here is derived from an EMBL/GenBank/DDBJ whole genome shotgun (WGS) entry which is preliminary data.</text>
</comment>
<name>A0ABQ5NFA4_9BACI</name>
<dbReference type="CDD" id="cd12912">
    <property type="entry name" value="PDC2_MCP_like"/>
    <property type="match status" value="1"/>
</dbReference>
<dbReference type="Pfam" id="PF00015">
    <property type="entry name" value="MCPsignal"/>
    <property type="match status" value="1"/>
</dbReference>
<proteinExistence type="inferred from homology"/>
<keyword evidence="6 11" id="KW-1133">Transmembrane helix</keyword>
<sequence>MNDNEVSMTMKKLLGNVKLIVKIGILIPIVAIALGGMSFFNYWKTSQELQGAIEHELSTLVDDVANSVDHKVSLHKQLIYSTKSVVESANSLMSREQFTQFVEPLLALNKETYGMGLWLEKDVADGEIFGPYVYKDGDKVVYTNTYEEPNYAFHQQEWYTKSVEASDVVHTAPYFDEALGELFISFGIQVKKQGEVLGVITGDYVLGSIQSIVSNIKIRESGYAVLIDDNGRFLTHPNVEKVNNDTIQELLQVPLEKFTADQKLMSVQMDGTDYIVQYKEMQGMPWKVVLFVPKGELYHEVQAMLYQQIIGSILLIVVIALIVFMLAHYIRKEVYTMNNYFGQLATGDLTQRITVHTKDEFGEMAQFYNDSVQTLHQTTKQILSETETVASTAEQLTASVYEVNQSVTEVAISMQTVAENTMKQQQVTEQLTTVADLLSKDMTEVVQVLEIATKQSFTTSTLATEGAQSIHIFASDIVQLHKQTEESVQLVHVLKEQSSQIEQMSQFISSITNQTNLLALNAAIEAARAGEAGKGFAVVAGEVKMLAEQTSQTSQSIAEMVGAIQYQMNETVHMMERSRQIAYNGITTVQQTETTFATIAKAIEQLKQLIDQMSTNTANAYTKLTDVTLKVQDISQQALITSDHTLNVSAITEQQASTMNEMASASEQLAQLALKLQEETSKFHV</sequence>
<dbReference type="SUPFAM" id="SSF58104">
    <property type="entry name" value="Methyl-accepting chemotaxis protein (MCP) signaling domain"/>
    <property type="match status" value="1"/>
</dbReference>
<keyword evidence="3" id="KW-0488">Methylation</keyword>
<evidence type="ECO:0000256" key="3">
    <source>
        <dbReference type="ARBA" id="ARBA00022481"/>
    </source>
</evidence>
<evidence type="ECO:0000256" key="11">
    <source>
        <dbReference type="SAM" id="Phobius"/>
    </source>
</evidence>
<reference evidence="14" key="1">
    <citation type="submission" date="2022-08" db="EMBL/GenBank/DDBJ databases">
        <title>Draft genome sequence of Lysinibacillus sp. strain KH24.</title>
        <authorList>
            <person name="Kanbe H."/>
            <person name="Itoh H."/>
        </authorList>
    </citation>
    <scope>NUCLEOTIDE SEQUENCE</scope>
    <source>
        <strain evidence="14">KH24</strain>
    </source>
</reference>
<feature type="domain" description="Methyl-accepting transducer" evidence="12">
    <location>
        <begin position="399"/>
        <end position="670"/>
    </location>
</feature>
<feature type="domain" description="HAMP" evidence="13">
    <location>
        <begin position="328"/>
        <end position="380"/>
    </location>
</feature>
<accession>A0ABQ5NFA4</accession>
<dbReference type="PANTHER" id="PTHR32089">
    <property type="entry name" value="METHYL-ACCEPTING CHEMOTAXIS PROTEIN MCPB"/>
    <property type="match status" value="1"/>
</dbReference>
<feature type="transmembrane region" description="Helical" evidence="11">
    <location>
        <begin position="20"/>
        <end position="43"/>
    </location>
</feature>
<evidence type="ECO:0000313" key="14">
    <source>
        <dbReference type="EMBL" id="GLC86918.1"/>
    </source>
</evidence>
<dbReference type="InterPro" id="IPR004089">
    <property type="entry name" value="MCPsignal_dom"/>
</dbReference>
<evidence type="ECO:0000256" key="5">
    <source>
        <dbReference type="ARBA" id="ARBA00022692"/>
    </source>
</evidence>
<comment type="subcellular location">
    <subcellularLocation>
        <location evidence="1">Cell membrane</location>
        <topology evidence="1">Multi-pass membrane protein</topology>
    </subcellularLocation>
</comment>
<dbReference type="PROSITE" id="PS50111">
    <property type="entry name" value="CHEMOTAXIS_TRANSDUC_2"/>
    <property type="match status" value="1"/>
</dbReference>
<comment type="similarity">
    <text evidence="9">Belongs to the methyl-accepting chemotaxis (MCP) protein family.</text>
</comment>
<dbReference type="Pfam" id="PF02743">
    <property type="entry name" value="dCache_1"/>
    <property type="match status" value="1"/>
</dbReference>
<dbReference type="SUPFAM" id="SSF103190">
    <property type="entry name" value="Sensory domain-like"/>
    <property type="match status" value="1"/>
</dbReference>
<dbReference type="InterPro" id="IPR003660">
    <property type="entry name" value="HAMP_dom"/>
</dbReference>
<dbReference type="InterPro" id="IPR029151">
    <property type="entry name" value="Sensor-like_sf"/>
</dbReference>
<dbReference type="EMBL" id="BRZA01000001">
    <property type="protein sequence ID" value="GLC86918.1"/>
    <property type="molecule type" value="Genomic_DNA"/>
</dbReference>
<evidence type="ECO:0000256" key="4">
    <source>
        <dbReference type="ARBA" id="ARBA00022500"/>
    </source>
</evidence>
<keyword evidence="8 10" id="KW-0807">Transducer</keyword>
<keyword evidence="7 11" id="KW-0472">Membrane</keyword>
<keyword evidence="2" id="KW-1003">Cell membrane</keyword>
<keyword evidence="15" id="KW-1185">Reference proteome</keyword>
<dbReference type="Proteomes" id="UP001065593">
    <property type="component" value="Unassembled WGS sequence"/>
</dbReference>
<evidence type="ECO:0000256" key="7">
    <source>
        <dbReference type="ARBA" id="ARBA00023136"/>
    </source>
</evidence>
<evidence type="ECO:0000256" key="1">
    <source>
        <dbReference type="ARBA" id="ARBA00004651"/>
    </source>
</evidence>